<dbReference type="AlphaFoldDB" id="A0A815BYS3"/>
<protein>
    <submittedName>
        <fullName evidence="3">Uncharacterized protein</fullName>
    </submittedName>
</protein>
<evidence type="ECO:0000313" key="4">
    <source>
        <dbReference type="Proteomes" id="UP000663832"/>
    </source>
</evidence>
<organism evidence="3 4">
    <name type="scientific">Adineta steineri</name>
    <dbReference type="NCBI Taxonomy" id="433720"/>
    <lineage>
        <taxon>Eukaryota</taxon>
        <taxon>Metazoa</taxon>
        <taxon>Spiralia</taxon>
        <taxon>Gnathifera</taxon>
        <taxon>Rotifera</taxon>
        <taxon>Eurotatoria</taxon>
        <taxon>Bdelloidea</taxon>
        <taxon>Adinetida</taxon>
        <taxon>Adinetidae</taxon>
        <taxon>Adineta</taxon>
    </lineage>
</organism>
<evidence type="ECO:0000313" key="3">
    <source>
        <dbReference type="EMBL" id="CAF1276057.1"/>
    </source>
</evidence>
<reference evidence="3" key="1">
    <citation type="submission" date="2021-02" db="EMBL/GenBank/DDBJ databases">
        <authorList>
            <person name="Nowell W R."/>
        </authorList>
    </citation>
    <scope>NUCLEOTIDE SEQUENCE</scope>
</reference>
<accession>A0A815BYS3</accession>
<evidence type="ECO:0000313" key="1">
    <source>
        <dbReference type="EMBL" id="CAF0735982.1"/>
    </source>
</evidence>
<keyword evidence="4" id="KW-1185">Reference proteome</keyword>
<dbReference type="EMBL" id="CAJNOM010000243">
    <property type="protein sequence ID" value="CAF1276057.1"/>
    <property type="molecule type" value="Genomic_DNA"/>
</dbReference>
<name>A0A815BYS3_9BILA</name>
<dbReference type="EMBL" id="CAJNOM010000220">
    <property type="protein sequence ID" value="CAF1247322.1"/>
    <property type="molecule type" value="Genomic_DNA"/>
</dbReference>
<dbReference type="EMBL" id="CAJNOI010000003">
    <property type="protein sequence ID" value="CAF0735982.1"/>
    <property type="molecule type" value="Genomic_DNA"/>
</dbReference>
<comment type="caution">
    <text evidence="3">The sequence shown here is derived from an EMBL/GenBank/DDBJ whole genome shotgun (WGS) entry which is preliminary data.</text>
</comment>
<dbReference type="OrthoDB" id="10047677at2759"/>
<gene>
    <name evidence="1" type="ORF">BJG266_LOCUS1535</name>
    <name evidence="2" type="ORF">QVE165_LOCUS28309</name>
    <name evidence="3" type="ORF">QVE165_LOCUS29868</name>
</gene>
<dbReference type="Proteomes" id="UP000663877">
    <property type="component" value="Unassembled WGS sequence"/>
</dbReference>
<proteinExistence type="predicted"/>
<evidence type="ECO:0000313" key="2">
    <source>
        <dbReference type="EMBL" id="CAF1247322.1"/>
    </source>
</evidence>
<dbReference type="Proteomes" id="UP000663832">
    <property type="component" value="Unassembled WGS sequence"/>
</dbReference>
<sequence length="101" mass="11706">MFSRINRAVHNRIFTCHLRLLRYCRIDNSSLSLSHPILNRFCLTISLEIGHEIETLYHEGTSIEYVLHPTNYPNLNNVGLCVIDDKLAMSFCSDKRLSLIN</sequence>